<dbReference type="Gene3D" id="2.60.120.330">
    <property type="entry name" value="B-lactam Antibiotic, Isopenicillin N Synthase, Chain"/>
    <property type="match status" value="1"/>
</dbReference>
<name>A0A7S2LMM4_9STRA</name>
<gene>
    <name evidence="2" type="ORF">SMAR0320_LOCUS13133</name>
</gene>
<evidence type="ECO:0000256" key="1">
    <source>
        <dbReference type="SAM" id="SignalP"/>
    </source>
</evidence>
<evidence type="ECO:0008006" key="3">
    <source>
        <dbReference type="Google" id="ProtNLM"/>
    </source>
</evidence>
<dbReference type="AlphaFoldDB" id="A0A7S2LMM4"/>
<feature type="signal peptide" evidence="1">
    <location>
        <begin position="1"/>
        <end position="28"/>
    </location>
</feature>
<accession>A0A7S2LMM4</accession>
<dbReference type="EMBL" id="HBGZ01018246">
    <property type="protein sequence ID" value="CAD9609144.1"/>
    <property type="molecule type" value="Transcribed_RNA"/>
</dbReference>
<protein>
    <recommendedName>
        <fullName evidence="3">Fe2OG dioxygenase domain-containing protein</fullName>
    </recommendedName>
</protein>
<organism evidence="2">
    <name type="scientific">Skeletonema marinoi</name>
    <dbReference type="NCBI Taxonomy" id="267567"/>
    <lineage>
        <taxon>Eukaryota</taxon>
        <taxon>Sar</taxon>
        <taxon>Stramenopiles</taxon>
        <taxon>Ochrophyta</taxon>
        <taxon>Bacillariophyta</taxon>
        <taxon>Coscinodiscophyceae</taxon>
        <taxon>Thalassiosirophycidae</taxon>
        <taxon>Thalassiosirales</taxon>
        <taxon>Skeletonemataceae</taxon>
        <taxon>Skeletonema</taxon>
        <taxon>Skeletonema marinoi-dohrnii complex</taxon>
    </lineage>
</organism>
<dbReference type="InterPro" id="IPR027443">
    <property type="entry name" value="IPNS-like_sf"/>
</dbReference>
<keyword evidence="1" id="KW-0732">Signal</keyword>
<feature type="chain" id="PRO_5031158748" description="Fe2OG dioxygenase domain-containing protein" evidence="1">
    <location>
        <begin position="29"/>
        <end position="509"/>
    </location>
</feature>
<proteinExistence type="predicted"/>
<reference evidence="2" key="1">
    <citation type="submission" date="2021-01" db="EMBL/GenBank/DDBJ databases">
        <authorList>
            <person name="Corre E."/>
            <person name="Pelletier E."/>
            <person name="Niang G."/>
            <person name="Scheremetjew M."/>
            <person name="Finn R."/>
            <person name="Kale V."/>
            <person name="Holt S."/>
            <person name="Cochrane G."/>
            <person name="Meng A."/>
            <person name="Brown T."/>
            <person name="Cohen L."/>
        </authorList>
    </citation>
    <scope>NUCLEOTIDE SEQUENCE</scope>
    <source>
        <strain evidence="2">SM1012Den-03</strain>
    </source>
</reference>
<sequence>MMTTTINSLQTAALLLLSAAAAPQTAIALSTITQQPKPSITTTKDRPLLRQFGRGINERILNSKEGYNRFGLDDRYTSDETIPCLDMQTTSDSDTTNNNVAASSSLYDVSSQREIREAYMANDNTQQGTIPASDGIHGRSSGSGCCIIRLTGKDATSVRGLVDFADNFFEGVDSGDNESDNDDSNGATSIAARRLKDLGVFRIANNVHAGFDHNVNEEGKMQVLYTKLIPGDDDEDPLLLPLEVGDLVGTKSLSGAHSGMSTLFDIGSQITSAVLGMDTESTNKLLDDCSRTTAKVEMISDNHEQIADTMSNSYQRIIRYLKPKQDEDAQNDAAFWPHVDSTFLTLIPMPEIAGLEVWCPSSRYAESDDMSERGEWVRPIKPTVIDEGAAAGMGAAEANSDDEDCIHVVALAGEFLQLLSDGQVPTCIHRVIAPKPPSAFGFGTSNNKYKPRVSAPLFLRPRRGDEAVLDVESDLRDSDNTGLYFEKGLMEECDEMRVWDYMDCMSPNN</sequence>
<dbReference type="SUPFAM" id="SSF51197">
    <property type="entry name" value="Clavaminate synthase-like"/>
    <property type="match status" value="1"/>
</dbReference>
<evidence type="ECO:0000313" key="2">
    <source>
        <dbReference type="EMBL" id="CAD9609144.1"/>
    </source>
</evidence>